<dbReference type="Proteomes" id="UP000470876">
    <property type="component" value="Unassembled WGS sequence"/>
</dbReference>
<keyword evidence="1" id="KW-0812">Transmembrane</keyword>
<protein>
    <submittedName>
        <fullName evidence="2">Uncharacterized protein</fullName>
    </submittedName>
</protein>
<keyword evidence="3" id="KW-1185">Reference proteome</keyword>
<dbReference type="RefSeq" id="WP_163824363.1">
    <property type="nucleotide sequence ID" value="NZ_JAAGUX010000002.1"/>
</dbReference>
<reference evidence="2 3" key="1">
    <citation type="submission" date="2020-01" db="EMBL/GenBank/DDBJ databases">
        <title>Genetics and antimicrobial susceptibilities of Nocardia species isolated from the soil; a comparison with species isolated from humans.</title>
        <authorList>
            <person name="Carrasco G."/>
            <person name="Monzon S."/>
            <person name="Sansegundo M."/>
            <person name="Garcia E."/>
            <person name="Garrido N."/>
            <person name="Medina M.J."/>
            <person name="Villalon P."/>
            <person name="Ramirez-Arocha A.C."/>
            <person name="Jimenez P."/>
            <person name="Cuesta I."/>
            <person name="Valdezate S."/>
        </authorList>
    </citation>
    <scope>NUCLEOTIDE SEQUENCE [LARGE SCALE GENOMIC DNA]</scope>
    <source>
        <strain evidence="2 3">CNM20110649</strain>
    </source>
</reference>
<comment type="caution">
    <text evidence="2">The sequence shown here is derived from an EMBL/GenBank/DDBJ whole genome shotgun (WGS) entry which is preliminary data.</text>
</comment>
<keyword evidence="1" id="KW-1133">Transmembrane helix</keyword>
<organism evidence="2 3">
    <name type="scientific">Nocardia cyriacigeorgica</name>
    <dbReference type="NCBI Taxonomy" id="135487"/>
    <lineage>
        <taxon>Bacteria</taxon>
        <taxon>Bacillati</taxon>
        <taxon>Actinomycetota</taxon>
        <taxon>Actinomycetes</taxon>
        <taxon>Mycobacteriales</taxon>
        <taxon>Nocardiaceae</taxon>
        <taxon>Nocardia</taxon>
    </lineage>
</organism>
<sequence>MTRTQLLACRAGTILGAVALLLGLALAVIDMNNLPQVCAPHTGYFGRPEGIRCRDGDPNYRGFYLAGLGLTIVVCTFIMWAALTPRRRAQDV</sequence>
<evidence type="ECO:0000256" key="1">
    <source>
        <dbReference type="SAM" id="Phobius"/>
    </source>
</evidence>
<gene>
    <name evidence="2" type="ORF">GV794_01990</name>
</gene>
<name>A0ABX0CKQ1_9NOCA</name>
<proteinExistence type="predicted"/>
<evidence type="ECO:0000313" key="2">
    <source>
        <dbReference type="EMBL" id="NEW54437.1"/>
    </source>
</evidence>
<evidence type="ECO:0000313" key="3">
    <source>
        <dbReference type="Proteomes" id="UP000470876"/>
    </source>
</evidence>
<keyword evidence="1" id="KW-0472">Membrane</keyword>
<dbReference type="EMBL" id="JAAGUX010000002">
    <property type="protein sequence ID" value="NEW54437.1"/>
    <property type="molecule type" value="Genomic_DNA"/>
</dbReference>
<feature type="transmembrane region" description="Helical" evidence="1">
    <location>
        <begin position="63"/>
        <end position="83"/>
    </location>
</feature>
<accession>A0ABX0CKQ1</accession>